<gene>
    <name evidence="7" type="ORF">ACFSQZ_00935</name>
</gene>
<dbReference type="InterPro" id="IPR000620">
    <property type="entry name" value="EamA_dom"/>
</dbReference>
<feature type="transmembrane region" description="Helical" evidence="5">
    <location>
        <begin position="182"/>
        <end position="202"/>
    </location>
</feature>
<evidence type="ECO:0000256" key="2">
    <source>
        <dbReference type="ARBA" id="ARBA00022692"/>
    </source>
</evidence>
<comment type="caution">
    <text evidence="7">The sequence shown here is derived from an EMBL/GenBank/DDBJ whole genome shotgun (WGS) entry which is preliminary data.</text>
</comment>
<dbReference type="SUPFAM" id="SSF103481">
    <property type="entry name" value="Multidrug resistance efflux transporter EmrE"/>
    <property type="match status" value="2"/>
</dbReference>
<keyword evidence="2 5" id="KW-0812">Transmembrane</keyword>
<comment type="subcellular location">
    <subcellularLocation>
        <location evidence="1">Membrane</location>
        <topology evidence="1">Multi-pass membrane protein</topology>
    </subcellularLocation>
</comment>
<feature type="transmembrane region" description="Helical" evidence="5">
    <location>
        <begin position="43"/>
        <end position="60"/>
    </location>
</feature>
<evidence type="ECO:0000259" key="6">
    <source>
        <dbReference type="Pfam" id="PF00892"/>
    </source>
</evidence>
<dbReference type="InterPro" id="IPR037185">
    <property type="entry name" value="EmrE-like"/>
</dbReference>
<feature type="transmembrane region" description="Helical" evidence="5">
    <location>
        <begin position="208"/>
        <end position="226"/>
    </location>
</feature>
<evidence type="ECO:0000256" key="5">
    <source>
        <dbReference type="SAM" id="Phobius"/>
    </source>
</evidence>
<dbReference type="InterPro" id="IPR050638">
    <property type="entry name" value="AA-Vitamin_Transporters"/>
</dbReference>
<accession>A0ABW5E2E6</accession>
<reference evidence="8" key="1">
    <citation type="journal article" date="2019" name="Int. J. Syst. Evol. Microbiol.">
        <title>The Global Catalogue of Microorganisms (GCM) 10K type strain sequencing project: providing services to taxonomists for standard genome sequencing and annotation.</title>
        <authorList>
            <consortium name="The Broad Institute Genomics Platform"/>
            <consortium name="The Broad Institute Genome Sequencing Center for Infectious Disease"/>
            <person name="Wu L."/>
            <person name="Ma J."/>
        </authorList>
    </citation>
    <scope>NUCLEOTIDE SEQUENCE [LARGE SCALE GENOMIC DNA]</scope>
    <source>
        <strain evidence="8">JCM 16545</strain>
    </source>
</reference>
<evidence type="ECO:0000256" key="4">
    <source>
        <dbReference type="ARBA" id="ARBA00023136"/>
    </source>
</evidence>
<keyword evidence="4 5" id="KW-0472">Membrane</keyword>
<protein>
    <submittedName>
        <fullName evidence="7">DMT family transporter</fullName>
    </submittedName>
</protein>
<proteinExistence type="predicted"/>
<keyword evidence="8" id="KW-1185">Reference proteome</keyword>
<feature type="transmembrane region" description="Helical" evidence="5">
    <location>
        <begin position="151"/>
        <end position="170"/>
    </location>
</feature>
<feature type="transmembrane region" description="Helical" evidence="5">
    <location>
        <begin position="122"/>
        <end position="139"/>
    </location>
</feature>
<feature type="transmembrane region" description="Helical" evidence="5">
    <location>
        <begin position="263"/>
        <end position="282"/>
    </location>
</feature>
<organism evidence="7 8">
    <name type="scientific">Rubritalea spongiae</name>
    <dbReference type="NCBI Taxonomy" id="430797"/>
    <lineage>
        <taxon>Bacteria</taxon>
        <taxon>Pseudomonadati</taxon>
        <taxon>Verrucomicrobiota</taxon>
        <taxon>Verrucomicrobiia</taxon>
        <taxon>Verrucomicrobiales</taxon>
        <taxon>Rubritaleaceae</taxon>
        <taxon>Rubritalea</taxon>
    </lineage>
</organism>
<feature type="domain" description="EamA" evidence="6">
    <location>
        <begin position="11"/>
        <end position="138"/>
    </location>
</feature>
<feature type="transmembrane region" description="Helical" evidence="5">
    <location>
        <begin position="95"/>
        <end position="115"/>
    </location>
</feature>
<evidence type="ECO:0000313" key="7">
    <source>
        <dbReference type="EMBL" id="MFD2275020.1"/>
    </source>
</evidence>
<dbReference type="RefSeq" id="WP_377096050.1">
    <property type="nucleotide sequence ID" value="NZ_JBHSJM010000001.1"/>
</dbReference>
<evidence type="ECO:0000256" key="1">
    <source>
        <dbReference type="ARBA" id="ARBA00004141"/>
    </source>
</evidence>
<evidence type="ECO:0000313" key="8">
    <source>
        <dbReference type="Proteomes" id="UP001597297"/>
    </source>
</evidence>
<sequence>MTSTSIRKLGFYTLLALIAFAGNSVLGRIALSENAVDPTSFTVIRLYAGALVLWILHKCTLKGNPPRSKGSWRAACMLFLYAVTFSYAYRSLETGTGALVLFGAVQITTLVDSLLKGNSIKPAVFLGMAVALLGFIYLVKPSLSTPSLTGFLLMLVAGIAWTYYTLFGSGSLNPLRDTAHNFVRTIPLTIPLILFSFPHIAITPKGSLLALSSGALTSGLGYAIWYRVLKDLKPISAAVIQLTAPVLATAGGIFFAAEPLTTHFIIASFAILTGALIVILSNRGYKKACEQS</sequence>
<dbReference type="Pfam" id="PF00892">
    <property type="entry name" value="EamA"/>
    <property type="match status" value="2"/>
</dbReference>
<dbReference type="PANTHER" id="PTHR32322:SF9">
    <property type="entry name" value="AMINO-ACID METABOLITE EFFLUX PUMP-RELATED"/>
    <property type="match status" value="1"/>
</dbReference>
<dbReference type="Proteomes" id="UP001597297">
    <property type="component" value="Unassembled WGS sequence"/>
</dbReference>
<name>A0ABW5E2E6_9BACT</name>
<feature type="transmembrane region" description="Helical" evidence="5">
    <location>
        <begin position="72"/>
        <end position="89"/>
    </location>
</feature>
<dbReference type="EMBL" id="JBHUJC010000001">
    <property type="protein sequence ID" value="MFD2275020.1"/>
    <property type="molecule type" value="Genomic_DNA"/>
</dbReference>
<dbReference type="PANTHER" id="PTHR32322">
    <property type="entry name" value="INNER MEMBRANE TRANSPORTER"/>
    <property type="match status" value="1"/>
</dbReference>
<evidence type="ECO:0000256" key="3">
    <source>
        <dbReference type="ARBA" id="ARBA00022989"/>
    </source>
</evidence>
<feature type="transmembrane region" description="Helical" evidence="5">
    <location>
        <begin position="238"/>
        <end position="257"/>
    </location>
</feature>
<feature type="domain" description="EamA" evidence="6">
    <location>
        <begin position="149"/>
        <end position="279"/>
    </location>
</feature>
<keyword evidence="3 5" id="KW-1133">Transmembrane helix</keyword>